<keyword evidence="3" id="KW-1185">Reference proteome</keyword>
<sequence length="167" mass="18678">MSRSSPLQFDLCFTLRLKIPVDLQPRIFRIELWGGCLWFISRGRSIAANTAVPILLSMKTSFPSVNVSAGENEDRQMLTGMHTVADIFCVGCGSIETAHEKREKYKEGKSVLERTEKTLLIHEVLWRQVSGGLNMFLLMARYKVSGPDSCNYWVGHEAHGGSDADDA</sequence>
<gene>
    <name evidence="2" type="ORF">V8G54_037635</name>
</gene>
<name>A0AAQ3MJI1_VIGMU</name>
<dbReference type="PANTHER" id="PTHR13848">
    <property type="entry name" value="PROTEIN YIPPEE-LIKE CG15309-RELATED"/>
    <property type="match status" value="1"/>
</dbReference>
<accession>A0AAQ3MJI1</accession>
<dbReference type="EMBL" id="CP144690">
    <property type="protein sequence ID" value="WVY92121.1"/>
    <property type="molecule type" value="Genomic_DNA"/>
</dbReference>
<evidence type="ECO:0000313" key="3">
    <source>
        <dbReference type="Proteomes" id="UP001374535"/>
    </source>
</evidence>
<dbReference type="InterPro" id="IPR039058">
    <property type="entry name" value="Yippee_fam"/>
</dbReference>
<dbReference type="PROSITE" id="PS51792">
    <property type="entry name" value="YIPPEE"/>
    <property type="match status" value="1"/>
</dbReference>
<dbReference type="Proteomes" id="UP001374535">
    <property type="component" value="Chromosome 11"/>
</dbReference>
<dbReference type="InterPro" id="IPR034751">
    <property type="entry name" value="Yippee"/>
</dbReference>
<protein>
    <recommendedName>
        <fullName evidence="1">Yippee domain-containing protein</fullName>
    </recommendedName>
</protein>
<dbReference type="AlphaFoldDB" id="A0AAQ3MJI1"/>
<reference evidence="2 3" key="1">
    <citation type="journal article" date="2023" name="Life. Sci Alliance">
        <title>Evolutionary insights into 3D genome organization and epigenetic landscape of Vigna mungo.</title>
        <authorList>
            <person name="Junaid A."/>
            <person name="Singh B."/>
            <person name="Bhatia S."/>
        </authorList>
    </citation>
    <scope>NUCLEOTIDE SEQUENCE [LARGE SCALE GENOMIC DNA]</scope>
    <source>
        <strain evidence="2">Urdbean</strain>
    </source>
</reference>
<evidence type="ECO:0000259" key="1">
    <source>
        <dbReference type="PROSITE" id="PS51792"/>
    </source>
</evidence>
<organism evidence="2 3">
    <name type="scientific">Vigna mungo</name>
    <name type="common">Black gram</name>
    <name type="synonym">Phaseolus mungo</name>
    <dbReference type="NCBI Taxonomy" id="3915"/>
    <lineage>
        <taxon>Eukaryota</taxon>
        <taxon>Viridiplantae</taxon>
        <taxon>Streptophyta</taxon>
        <taxon>Embryophyta</taxon>
        <taxon>Tracheophyta</taxon>
        <taxon>Spermatophyta</taxon>
        <taxon>Magnoliopsida</taxon>
        <taxon>eudicotyledons</taxon>
        <taxon>Gunneridae</taxon>
        <taxon>Pentapetalae</taxon>
        <taxon>rosids</taxon>
        <taxon>fabids</taxon>
        <taxon>Fabales</taxon>
        <taxon>Fabaceae</taxon>
        <taxon>Papilionoideae</taxon>
        <taxon>50 kb inversion clade</taxon>
        <taxon>NPAAA clade</taxon>
        <taxon>indigoferoid/millettioid clade</taxon>
        <taxon>Phaseoleae</taxon>
        <taxon>Vigna</taxon>
    </lineage>
</organism>
<feature type="domain" description="Yippee" evidence="1">
    <location>
        <begin position="26"/>
        <end position="121"/>
    </location>
</feature>
<proteinExistence type="predicted"/>
<evidence type="ECO:0000313" key="2">
    <source>
        <dbReference type="EMBL" id="WVY92121.1"/>
    </source>
</evidence>